<name>A0ABY7YNF7_9HYPH</name>
<evidence type="ECO:0000313" key="2">
    <source>
        <dbReference type="EMBL" id="WDR02846.1"/>
    </source>
</evidence>
<dbReference type="PANTHER" id="PTHR30287:SF1">
    <property type="entry name" value="INNER MEMBRANE PROTEIN"/>
    <property type="match status" value="1"/>
</dbReference>
<dbReference type="InterPro" id="IPR038766">
    <property type="entry name" value="Membrane_comp_ABC_pdt"/>
</dbReference>
<keyword evidence="1" id="KW-1133">Transmembrane helix</keyword>
<sequence length="168" mass="17534">MNRYADWLRVALIDLRGSTKRFVILIACLALGIAAIGVISSVSAAINGAIVRDARVILGGDLELRASNKDIGAAEKAALAALGPVSREVELNARATKGDLSAFLSLRAVSDLFPLVGSVTLAPDGSAGNMAEPARAAEWRFRGVAGTTGNAAVGGCPRRYCAHWQSRF</sequence>
<reference evidence="2 3" key="1">
    <citation type="submission" date="2023-02" db="EMBL/GenBank/DDBJ databases">
        <title>Devosia algicola sp. nov., isolated from the phycosphere of marine algae.</title>
        <authorList>
            <person name="Kim J.M."/>
            <person name="Lee J.K."/>
            <person name="Choi B.J."/>
            <person name="Bayburt H."/>
            <person name="Jeon C.O."/>
        </authorList>
    </citation>
    <scope>NUCLEOTIDE SEQUENCE [LARGE SCALE GENOMIC DNA]</scope>
    <source>
        <strain evidence="2 3">G20-9</strain>
    </source>
</reference>
<dbReference type="PANTHER" id="PTHR30287">
    <property type="entry name" value="MEMBRANE COMPONENT OF PREDICTED ABC SUPERFAMILY METABOLITE UPTAKE TRANSPORTER"/>
    <property type="match status" value="1"/>
</dbReference>
<keyword evidence="3" id="KW-1185">Reference proteome</keyword>
<keyword evidence="1" id="KW-0472">Membrane</keyword>
<gene>
    <name evidence="2" type="ORF">PSQ19_01030</name>
</gene>
<dbReference type="RefSeq" id="WP_282219248.1">
    <property type="nucleotide sequence ID" value="NZ_CP118246.1"/>
</dbReference>
<feature type="transmembrane region" description="Helical" evidence="1">
    <location>
        <begin position="21"/>
        <end position="46"/>
    </location>
</feature>
<proteinExistence type="predicted"/>
<evidence type="ECO:0008006" key="4">
    <source>
        <dbReference type="Google" id="ProtNLM"/>
    </source>
</evidence>
<organism evidence="2 3">
    <name type="scientific">Devosia algicola</name>
    <dbReference type="NCBI Taxonomy" id="3026418"/>
    <lineage>
        <taxon>Bacteria</taxon>
        <taxon>Pseudomonadati</taxon>
        <taxon>Pseudomonadota</taxon>
        <taxon>Alphaproteobacteria</taxon>
        <taxon>Hyphomicrobiales</taxon>
        <taxon>Devosiaceae</taxon>
        <taxon>Devosia</taxon>
    </lineage>
</organism>
<evidence type="ECO:0000256" key="1">
    <source>
        <dbReference type="SAM" id="Phobius"/>
    </source>
</evidence>
<dbReference type="Proteomes" id="UP001220530">
    <property type="component" value="Chromosome"/>
</dbReference>
<accession>A0ABY7YNF7</accession>
<protein>
    <recommendedName>
        <fullName evidence="4">MacB-like periplasmic core domain-containing protein</fullName>
    </recommendedName>
</protein>
<dbReference type="EMBL" id="CP118246">
    <property type="protein sequence ID" value="WDR02846.1"/>
    <property type="molecule type" value="Genomic_DNA"/>
</dbReference>
<evidence type="ECO:0000313" key="3">
    <source>
        <dbReference type="Proteomes" id="UP001220530"/>
    </source>
</evidence>
<keyword evidence="1" id="KW-0812">Transmembrane</keyword>